<feature type="transmembrane region" description="Helical" evidence="5">
    <location>
        <begin position="99"/>
        <end position="121"/>
    </location>
</feature>
<feature type="transmembrane region" description="Helical" evidence="5">
    <location>
        <begin position="20"/>
        <end position="40"/>
    </location>
</feature>
<dbReference type="EMBL" id="AMCV02000023">
    <property type="protein sequence ID" value="TDZ18516.1"/>
    <property type="molecule type" value="Genomic_DNA"/>
</dbReference>
<evidence type="ECO:0000256" key="4">
    <source>
        <dbReference type="ARBA" id="ARBA00023136"/>
    </source>
</evidence>
<proteinExistence type="predicted"/>
<comment type="caution">
    <text evidence="6">The sequence shown here is derived from an EMBL/GenBank/DDBJ whole genome shotgun (WGS) entry which is preliminary data.</text>
</comment>
<accession>A0A484FL63</accession>
<dbReference type="Proteomes" id="UP000014480">
    <property type="component" value="Unassembled WGS sequence"/>
</dbReference>
<organism evidence="6 7">
    <name type="scientific">Colletotrichum orbiculare (strain 104-T / ATCC 96160 / CBS 514.97 / LARS 414 / MAFF 240422)</name>
    <name type="common">Cucumber anthracnose fungus</name>
    <name type="synonym">Colletotrichum lagenarium</name>
    <dbReference type="NCBI Taxonomy" id="1213857"/>
    <lineage>
        <taxon>Eukaryota</taxon>
        <taxon>Fungi</taxon>
        <taxon>Dikarya</taxon>
        <taxon>Ascomycota</taxon>
        <taxon>Pezizomycotina</taxon>
        <taxon>Sordariomycetes</taxon>
        <taxon>Hypocreomycetidae</taxon>
        <taxon>Glomerellales</taxon>
        <taxon>Glomerellaceae</taxon>
        <taxon>Colletotrichum</taxon>
        <taxon>Colletotrichum orbiculare species complex</taxon>
    </lineage>
</organism>
<dbReference type="InterPro" id="IPR001129">
    <property type="entry name" value="Membr-assoc_MAPEG"/>
</dbReference>
<evidence type="ECO:0000313" key="6">
    <source>
        <dbReference type="EMBL" id="TDZ18516.1"/>
    </source>
</evidence>
<evidence type="ECO:0000256" key="2">
    <source>
        <dbReference type="ARBA" id="ARBA00022692"/>
    </source>
</evidence>
<feature type="transmembrane region" description="Helical" evidence="5">
    <location>
        <begin position="75"/>
        <end position="93"/>
    </location>
</feature>
<dbReference type="AlphaFoldDB" id="A0A484FL63"/>
<keyword evidence="4 5" id="KW-0472">Membrane</keyword>
<keyword evidence="3 5" id="KW-1133">Transmembrane helix</keyword>
<keyword evidence="2 5" id="KW-0812">Transmembrane</keyword>
<keyword evidence="7" id="KW-1185">Reference proteome</keyword>
<name>A0A484FL63_COLOR</name>
<comment type="subcellular location">
    <subcellularLocation>
        <location evidence="1">Membrane</location>
    </subcellularLocation>
</comment>
<evidence type="ECO:0000256" key="1">
    <source>
        <dbReference type="ARBA" id="ARBA00004370"/>
    </source>
</evidence>
<dbReference type="InterPro" id="IPR023352">
    <property type="entry name" value="MAPEG-like_dom_sf"/>
</dbReference>
<protein>
    <submittedName>
        <fullName evidence="6">Uncharacterized protein</fullName>
    </submittedName>
</protein>
<evidence type="ECO:0000256" key="5">
    <source>
        <dbReference type="SAM" id="Phobius"/>
    </source>
</evidence>
<dbReference type="GO" id="GO:0016020">
    <property type="term" value="C:membrane"/>
    <property type="evidence" value="ECO:0007669"/>
    <property type="project" value="UniProtKB-SubCell"/>
</dbReference>
<dbReference type="Pfam" id="PF01124">
    <property type="entry name" value="MAPEG"/>
    <property type="match status" value="1"/>
</dbReference>
<evidence type="ECO:0000256" key="3">
    <source>
        <dbReference type="ARBA" id="ARBA00022989"/>
    </source>
</evidence>
<dbReference type="PANTHER" id="PTHR35371:SF1">
    <property type="entry name" value="BLR7753 PROTEIN"/>
    <property type="match status" value="1"/>
</dbReference>
<dbReference type="Gene3D" id="1.20.120.550">
    <property type="entry name" value="Membrane associated eicosanoid/glutathione metabolism-like domain"/>
    <property type="match status" value="1"/>
</dbReference>
<reference evidence="7" key="1">
    <citation type="journal article" date="2013" name="New Phytol.">
        <title>Comparative genomic and transcriptomic analyses reveal the hemibiotrophic stage shift of Colletotrichum fungi.</title>
        <authorList>
            <person name="Gan P."/>
            <person name="Ikeda K."/>
            <person name="Irieda H."/>
            <person name="Narusaka M."/>
            <person name="O'Connell R.J."/>
            <person name="Narusaka Y."/>
            <person name="Takano Y."/>
            <person name="Kubo Y."/>
            <person name="Shirasu K."/>
        </authorList>
    </citation>
    <scope>NUCLEOTIDE SEQUENCE [LARGE SCALE GENOMIC DNA]</scope>
    <source>
        <strain evidence="7">104-T / ATCC 96160 / CBS 514.97 / LARS 414 / MAFF 240422</strain>
    </source>
</reference>
<sequence length="155" mass="16564">MSFFGLDLAQKGLSLYSIPAALVLAMAPHAFASGAAGKLYDPATPRKLQTAVASDDKLDKIIAERIHRAKAASENAFETLGFYAAAVVAATVAGVDARLVNLLSLGYIGSRILFNIVYVRLQDNRNWAPVRSLSWMVGIGITFTLYIKAAGQFAS</sequence>
<feature type="transmembrane region" description="Helical" evidence="5">
    <location>
        <begin position="133"/>
        <end position="154"/>
    </location>
</feature>
<evidence type="ECO:0000313" key="7">
    <source>
        <dbReference type="Proteomes" id="UP000014480"/>
    </source>
</evidence>
<dbReference type="SUPFAM" id="SSF161084">
    <property type="entry name" value="MAPEG domain-like"/>
    <property type="match status" value="1"/>
</dbReference>
<gene>
    <name evidence="6" type="ORF">Cob_v008528</name>
</gene>
<dbReference type="OrthoDB" id="2122304at2759"/>
<reference evidence="7" key="2">
    <citation type="journal article" date="2019" name="Mol. Plant Microbe Interact.">
        <title>Genome sequence resources for four phytopathogenic fungi from the Colletotrichum orbiculare species complex.</title>
        <authorList>
            <person name="Gan P."/>
            <person name="Tsushima A."/>
            <person name="Narusaka M."/>
            <person name="Narusaka Y."/>
            <person name="Takano Y."/>
            <person name="Kubo Y."/>
            <person name="Shirasu K."/>
        </authorList>
    </citation>
    <scope>GENOME REANNOTATION</scope>
    <source>
        <strain evidence="7">104-T / ATCC 96160 / CBS 514.97 / LARS 414 / MAFF 240422</strain>
    </source>
</reference>
<dbReference type="PANTHER" id="PTHR35371">
    <property type="entry name" value="INNER MEMBRANE PROTEIN"/>
    <property type="match status" value="1"/>
</dbReference>